<organism evidence="2 3">
    <name type="scientific">Rubus argutus</name>
    <name type="common">Southern blackberry</name>
    <dbReference type="NCBI Taxonomy" id="59490"/>
    <lineage>
        <taxon>Eukaryota</taxon>
        <taxon>Viridiplantae</taxon>
        <taxon>Streptophyta</taxon>
        <taxon>Embryophyta</taxon>
        <taxon>Tracheophyta</taxon>
        <taxon>Spermatophyta</taxon>
        <taxon>Magnoliopsida</taxon>
        <taxon>eudicotyledons</taxon>
        <taxon>Gunneridae</taxon>
        <taxon>Pentapetalae</taxon>
        <taxon>rosids</taxon>
        <taxon>fabids</taxon>
        <taxon>Rosales</taxon>
        <taxon>Rosaceae</taxon>
        <taxon>Rosoideae</taxon>
        <taxon>Rosoideae incertae sedis</taxon>
        <taxon>Rubus</taxon>
    </lineage>
</organism>
<comment type="caution">
    <text evidence="2">The sequence shown here is derived from an EMBL/GenBank/DDBJ whole genome shotgun (WGS) entry which is preliminary data.</text>
</comment>
<dbReference type="AlphaFoldDB" id="A0AAW1WT14"/>
<dbReference type="PANTHER" id="PTHR36312:SF1">
    <property type="entry name" value="OS01G0594500 PROTEIN"/>
    <property type="match status" value="1"/>
</dbReference>
<dbReference type="Proteomes" id="UP001457282">
    <property type="component" value="Unassembled WGS sequence"/>
</dbReference>
<name>A0AAW1WT14_RUBAR</name>
<protein>
    <submittedName>
        <fullName evidence="2">Uncharacterized protein</fullName>
    </submittedName>
</protein>
<reference evidence="2 3" key="1">
    <citation type="journal article" date="2023" name="G3 (Bethesda)">
        <title>A chromosome-length genome assembly and annotation of blackberry (Rubus argutus, cv. 'Hillquist').</title>
        <authorList>
            <person name="Bruna T."/>
            <person name="Aryal R."/>
            <person name="Dudchenko O."/>
            <person name="Sargent D.J."/>
            <person name="Mead D."/>
            <person name="Buti M."/>
            <person name="Cavallini A."/>
            <person name="Hytonen T."/>
            <person name="Andres J."/>
            <person name="Pham M."/>
            <person name="Weisz D."/>
            <person name="Mascagni F."/>
            <person name="Usai G."/>
            <person name="Natali L."/>
            <person name="Bassil N."/>
            <person name="Fernandez G.E."/>
            <person name="Lomsadze A."/>
            <person name="Armour M."/>
            <person name="Olukolu B."/>
            <person name="Poorten T."/>
            <person name="Britton C."/>
            <person name="Davik J."/>
            <person name="Ashrafi H."/>
            <person name="Aiden E.L."/>
            <person name="Borodovsky M."/>
            <person name="Worthington M."/>
        </authorList>
    </citation>
    <scope>NUCLEOTIDE SEQUENCE [LARGE SCALE GENOMIC DNA]</scope>
    <source>
        <strain evidence="2">PI 553951</strain>
    </source>
</reference>
<feature type="signal peptide" evidence="1">
    <location>
        <begin position="1"/>
        <end position="21"/>
    </location>
</feature>
<keyword evidence="1" id="KW-0732">Signal</keyword>
<keyword evidence="3" id="KW-1185">Reference proteome</keyword>
<dbReference type="PANTHER" id="PTHR36312">
    <property type="entry name" value="THIONIN-LIKE PROTEIN 1"/>
    <property type="match status" value="1"/>
</dbReference>
<feature type="chain" id="PRO_5043598359" evidence="1">
    <location>
        <begin position="22"/>
        <end position="113"/>
    </location>
</feature>
<gene>
    <name evidence="2" type="ORF">M0R45_024384</name>
</gene>
<sequence length="113" mass="12590">MELKGVSLVVMLLILLVTGNAQTEDRCYPDCIAACPIPISNRCVDFCRHMCSVGSPLPGLAQKTKDHHHHHCKLGCSHHCAKYRDDEKKMARCMHHCETNCNIKAPSPSPILQ</sequence>
<evidence type="ECO:0000313" key="2">
    <source>
        <dbReference type="EMBL" id="KAK9927186.1"/>
    </source>
</evidence>
<evidence type="ECO:0000313" key="3">
    <source>
        <dbReference type="Proteomes" id="UP001457282"/>
    </source>
</evidence>
<dbReference type="InterPro" id="IPR038975">
    <property type="entry name" value="THNL"/>
</dbReference>
<evidence type="ECO:0000256" key="1">
    <source>
        <dbReference type="SAM" id="SignalP"/>
    </source>
</evidence>
<dbReference type="EMBL" id="JBEDUW010000005">
    <property type="protein sequence ID" value="KAK9927186.1"/>
    <property type="molecule type" value="Genomic_DNA"/>
</dbReference>
<proteinExistence type="predicted"/>
<accession>A0AAW1WT14</accession>